<evidence type="ECO:0000259" key="4">
    <source>
        <dbReference type="Pfam" id="PF01656"/>
    </source>
</evidence>
<keyword evidence="6" id="KW-1185">Reference proteome</keyword>
<feature type="compositionally biased region" description="Basic and acidic residues" evidence="3">
    <location>
        <begin position="14"/>
        <end position="24"/>
    </location>
</feature>
<dbReference type="InterPro" id="IPR050445">
    <property type="entry name" value="Bact_polysacc_biosynth/exp"/>
</dbReference>
<feature type="domain" description="CobQ/CobB/MinD/ParA nucleotide binding" evidence="4">
    <location>
        <begin position="380"/>
        <end position="528"/>
    </location>
</feature>
<dbReference type="AlphaFoldDB" id="A0A8J2ZL65"/>
<dbReference type="PANTHER" id="PTHR32309">
    <property type="entry name" value="TYROSINE-PROTEIN KINASE"/>
    <property type="match status" value="1"/>
</dbReference>
<dbReference type="InterPro" id="IPR002586">
    <property type="entry name" value="CobQ/CobB/MinD/ParA_Nub-bd_dom"/>
</dbReference>
<feature type="compositionally biased region" description="Basic and acidic residues" evidence="3">
    <location>
        <begin position="132"/>
        <end position="156"/>
    </location>
</feature>
<reference evidence="5" key="2">
    <citation type="submission" date="2020-09" db="EMBL/GenBank/DDBJ databases">
        <authorList>
            <person name="Sun Q."/>
            <person name="Zhou Y."/>
        </authorList>
    </citation>
    <scope>NUCLEOTIDE SEQUENCE</scope>
    <source>
        <strain evidence="5">CGMCC 1.15762</strain>
    </source>
</reference>
<comment type="caution">
    <text evidence="5">The sequence shown here is derived from an EMBL/GenBank/DDBJ whole genome shotgun (WGS) entry which is preliminary data.</text>
</comment>
<evidence type="ECO:0000256" key="2">
    <source>
        <dbReference type="ARBA" id="ARBA00022840"/>
    </source>
</evidence>
<gene>
    <name evidence="5" type="ORF">GCM10011415_29170</name>
</gene>
<organism evidence="5 6">
    <name type="scientific">Salipiger pallidus</name>
    <dbReference type="NCBI Taxonomy" id="1775170"/>
    <lineage>
        <taxon>Bacteria</taxon>
        <taxon>Pseudomonadati</taxon>
        <taxon>Pseudomonadota</taxon>
        <taxon>Alphaproteobacteria</taxon>
        <taxon>Rhodobacterales</taxon>
        <taxon>Roseobacteraceae</taxon>
        <taxon>Salipiger</taxon>
    </lineage>
</organism>
<proteinExistence type="predicted"/>
<feature type="compositionally biased region" description="Basic and acidic residues" evidence="3">
    <location>
        <begin position="94"/>
        <end position="124"/>
    </location>
</feature>
<reference evidence="5" key="1">
    <citation type="journal article" date="2014" name="Int. J. Syst. Evol. Microbiol.">
        <title>Complete genome sequence of Corynebacterium casei LMG S-19264T (=DSM 44701T), isolated from a smear-ripened cheese.</title>
        <authorList>
            <consortium name="US DOE Joint Genome Institute (JGI-PGF)"/>
            <person name="Walter F."/>
            <person name="Albersmeier A."/>
            <person name="Kalinowski J."/>
            <person name="Ruckert C."/>
        </authorList>
    </citation>
    <scope>NUCLEOTIDE SEQUENCE</scope>
    <source>
        <strain evidence="5">CGMCC 1.15762</strain>
    </source>
</reference>
<evidence type="ECO:0000313" key="6">
    <source>
        <dbReference type="Proteomes" id="UP000617145"/>
    </source>
</evidence>
<dbReference type="SUPFAM" id="SSF52540">
    <property type="entry name" value="P-loop containing nucleoside triphosphate hydrolases"/>
    <property type="match status" value="1"/>
</dbReference>
<keyword evidence="2" id="KW-0067">ATP-binding</keyword>
<feature type="compositionally biased region" description="Basic and acidic residues" evidence="3">
    <location>
        <begin position="33"/>
        <end position="45"/>
    </location>
</feature>
<protein>
    <recommendedName>
        <fullName evidence="4">CobQ/CobB/MinD/ParA nucleotide binding domain-containing protein</fullName>
    </recommendedName>
</protein>
<feature type="compositionally biased region" description="Low complexity" evidence="3">
    <location>
        <begin position="62"/>
        <end position="75"/>
    </location>
</feature>
<dbReference type="PANTHER" id="PTHR32309:SF31">
    <property type="entry name" value="CAPSULAR EXOPOLYSACCHARIDE FAMILY"/>
    <property type="match status" value="1"/>
</dbReference>
<dbReference type="EMBL" id="BMJV01000006">
    <property type="protein sequence ID" value="GGG78356.1"/>
    <property type="molecule type" value="Genomic_DNA"/>
</dbReference>
<dbReference type="InterPro" id="IPR005702">
    <property type="entry name" value="Wzc-like_C"/>
</dbReference>
<evidence type="ECO:0000256" key="1">
    <source>
        <dbReference type="ARBA" id="ARBA00022741"/>
    </source>
</evidence>
<sequence length="567" mass="62900">MNMIERRKFRRRNRPLDEDTHDPQNDAPIPPLETREERLARRNAEADAEASLPAQHDEITAETEPTAAAQAAETDASPKADTETESDPAAEPQTAERDAQYAAIREAEKARRTDQARKALETRRATAARAALEARRAQEALQAKRDRLAGEDHAAKEQLLTQEAQAAEEHRLAQEAQAAEEQRLAQEAQAAEEQRLAQEAQAAEEQRLAQEAQAAEEQRLAQEAQAAEEQRLAQEAQAAEEQRLAQEAQAAEEQRLARRLRETDESRRDEMPSVRTARSTEAKLRKILTTEPRNEQPASQAADDQDEQQPGAKPSAFPLVSVEDEIRRNWDCLGRFSVDAGHLERNRIVTAGRDDPAHAAFDVLRTRLLQALSERGWKRVAVTSPSQGCGKTFTAANLAISLSRQQNCRTLLLDCDLRRPTLHKVIGVDAPGSMGDVLRGRTFPEQHLLRMGENSIHAGDSIAFGFNGVAEPYASELLQSPEAAAALDRMEDMFKPDVVLFDLPPALYYDDVIAFKARFDGVLLVLGGGLSTPKEVREVERRMGEDTPLLGTVLNKAEGTTLSKYTY</sequence>
<dbReference type="Gene3D" id="3.40.50.300">
    <property type="entry name" value="P-loop containing nucleotide triphosphate hydrolases"/>
    <property type="match status" value="1"/>
</dbReference>
<dbReference type="CDD" id="cd05387">
    <property type="entry name" value="BY-kinase"/>
    <property type="match status" value="1"/>
</dbReference>
<dbReference type="Proteomes" id="UP000617145">
    <property type="component" value="Unassembled WGS sequence"/>
</dbReference>
<dbReference type="InterPro" id="IPR027417">
    <property type="entry name" value="P-loop_NTPase"/>
</dbReference>
<keyword evidence="1" id="KW-0547">Nucleotide-binding</keyword>
<feature type="region of interest" description="Disordered" evidence="3">
    <location>
        <begin position="1"/>
        <end position="318"/>
    </location>
</feature>
<feature type="compositionally biased region" description="Basic and acidic residues" evidence="3">
    <location>
        <begin position="252"/>
        <end position="284"/>
    </location>
</feature>
<feature type="compositionally biased region" description="Low complexity" evidence="3">
    <location>
        <begin position="174"/>
        <end position="251"/>
    </location>
</feature>
<name>A0A8J2ZL65_9RHOB</name>
<accession>A0A8J2ZL65</accession>
<evidence type="ECO:0000256" key="3">
    <source>
        <dbReference type="SAM" id="MobiDB-lite"/>
    </source>
</evidence>
<dbReference type="Pfam" id="PF01656">
    <property type="entry name" value="CbiA"/>
    <property type="match status" value="1"/>
</dbReference>
<evidence type="ECO:0000313" key="5">
    <source>
        <dbReference type="EMBL" id="GGG78356.1"/>
    </source>
</evidence>